<accession>A0A3P7JLN7</accession>
<organism evidence="1 2">
    <name type="scientific">Strongylus vulgaris</name>
    <name type="common">Blood worm</name>
    <dbReference type="NCBI Taxonomy" id="40348"/>
    <lineage>
        <taxon>Eukaryota</taxon>
        <taxon>Metazoa</taxon>
        <taxon>Ecdysozoa</taxon>
        <taxon>Nematoda</taxon>
        <taxon>Chromadorea</taxon>
        <taxon>Rhabditida</taxon>
        <taxon>Rhabditina</taxon>
        <taxon>Rhabditomorpha</taxon>
        <taxon>Strongyloidea</taxon>
        <taxon>Strongylidae</taxon>
        <taxon>Strongylus</taxon>
    </lineage>
</organism>
<evidence type="ECO:0000313" key="2">
    <source>
        <dbReference type="Proteomes" id="UP000270094"/>
    </source>
</evidence>
<evidence type="ECO:0000313" key="1">
    <source>
        <dbReference type="EMBL" id="VDM84326.1"/>
    </source>
</evidence>
<protein>
    <submittedName>
        <fullName evidence="1">Uncharacterized protein</fullName>
    </submittedName>
</protein>
<dbReference type="EMBL" id="UYYB01129325">
    <property type="protein sequence ID" value="VDM84326.1"/>
    <property type="molecule type" value="Genomic_DNA"/>
</dbReference>
<proteinExistence type="predicted"/>
<gene>
    <name evidence="1" type="ORF">SVUK_LOCUS19324</name>
</gene>
<name>A0A3P7JLN7_STRVU</name>
<dbReference type="OrthoDB" id="5849529at2759"/>
<keyword evidence="2" id="KW-1185">Reference proteome</keyword>
<dbReference type="Proteomes" id="UP000270094">
    <property type="component" value="Unassembled WGS sequence"/>
</dbReference>
<reference evidence="1 2" key="1">
    <citation type="submission" date="2018-11" db="EMBL/GenBank/DDBJ databases">
        <authorList>
            <consortium name="Pathogen Informatics"/>
        </authorList>
    </citation>
    <scope>NUCLEOTIDE SEQUENCE [LARGE SCALE GENOMIC DNA]</scope>
</reference>
<sequence length="76" mass="8635">MESITKRSYTNPFHSSTPVIPRYSHWRTPPRFLPAEVRGAIYIMEAPTAPGLDHVLADLLRAGGYRLYEILAKHVT</sequence>
<dbReference type="AlphaFoldDB" id="A0A3P7JLN7"/>